<evidence type="ECO:0000313" key="3">
    <source>
        <dbReference type="Proteomes" id="UP000199492"/>
    </source>
</evidence>
<accession>A0A1G7YW94</accession>
<evidence type="ECO:0000313" key="2">
    <source>
        <dbReference type="EMBL" id="SDH00635.1"/>
    </source>
</evidence>
<proteinExistence type="predicted"/>
<gene>
    <name evidence="2" type="ORF">SAMN04489796_1011149</name>
</gene>
<dbReference type="OrthoDB" id="1466667at2"/>
<sequence>MSKINFNYIKNMGLVILVGFLFAFSNQRNKTRKVSAPKISFLGENKLFITEANVSKLLIVNQEPVSEQPKEIIDLNKLESALKSNPMIKQAEVFMSVNGALSAEIEQKKPIARVNTKVSYYIDDEGGIMPLSHNYAARVPLVTGNIEKNKLETVYQFAKFADEDDFLKKHVIEIRQNDDNTIDFKIRKSDFTVHLGTLKQLKKKINNFKAFYQKALKDQILDTYSLVNLKFDKQVICTKK</sequence>
<dbReference type="Proteomes" id="UP000199492">
    <property type="component" value="Unassembled WGS sequence"/>
</dbReference>
<dbReference type="RefSeq" id="WP_092466591.1">
    <property type="nucleotide sequence ID" value="NZ_FNCZ01000001.1"/>
</dbReference>
<keyword evidence="3" id="KW-1185">Reference proteome</keyword>
<keyword evidence="2" id="KW-0131">Cell cycle</keyword>
<dbReference type="STRING" id="262004.SAMN04489796_1011149"/>
<reference evidence="3" key="1">
    <citation type="submission" date="2016-10" db="EMBL/GenBank/DDBJ databases">
        <authorList>
            <person name="Varghese N."/>
            <person name="Submissions S."/>
        </authorList>
    </citation>
    <scope>NUCLEOTIDE SEQUENCE [LARGE SCALE GENOMIC DNA]</scope>
    <source>
        <strain evidence="3">DSM 15363</strain>
    </source>
</reference>
<keyword evidence="1" id="KW-0812">Transmembrane</keyword>
<organism evidence="2 3">
    <name type="scientific">Winogradskyella thalassocola</name>
    <dbReference type="NCBI Taxonomy" id="262004"/>
    <lineage>
        <taxon>Bacteria</taxon>
        <taxon>Pseudomonadati</taxon>
        <taxon>Bacteroidota</taxon>
        <taxon>Flavobacteriia</taxon>
        <taxon>Flavobacteriales</taxon>
        <taxon>Flavobacteriaceae</taxon>
        <taxon>Winogradskyella</taxon>
    </lineage>
</organism>
<protein>
    <submittedName>
        <fullName evidence="2">Cell division protein FtsQ</fullName>
    </submittedName>
</protein>
<dbReference type="GO" id="GO:0051301">
    <property type="term" value="P:cell division"/>
    <property type="evidence" value="ECO:0007669"/>
    <property type="project" value="UniProtKB-KW"/>
</dbReference>
<keyword evidence="2" id="KW-0132">Cell division</keyword>
<feature type="transmembrane region" description="Helical" evidence="1">
    <location>
        <begin position="6"/>
        <end position="24"/>
    </location>
</feature>
<evidence type="ECO:0000256" key="1">
    <source>
        <dbReference type="SAM" id="Phobius"/>
    </source>
</evidence>
<keyword evidence="1" id="KW-0472">Membrane</keyword>
<keyword evidence="1" id="KW-1133">Transmembrane helix</keyword>
<dbReference type="EMBL" id="FNCZ01000001">
    <property type="protein sequence ID" value="SDH00635.1"/>
    <property type="molecule type" value="Genomic_DNA"/>
</dbReference>
<dbReference type="AlphaFoldDB" id="A0A1G7YW94"/>
<name>A0A1G7YW94_9FLAO</name>